<dbReference type="OrthoDB" id="2440780at2759"/>
<proteinExistence type="predicted"/>
<gene>
    <name evidence="1" type="ORF">RFULGI_LOCUS5142</name>
</gene>
<dbReference type="Proteomes" id="UP000789396">
    <property type="component" value="Unassembled WGS sequence"/>
</dbReference>
<reference evidence="1" key="1">
    <citation type="submission" date="2021-06" db="EMBL/GenBank/DDBJ databases">
        <authorList>
            <person name="Kallberg Y."/>
            <person name="Tangrot J."/>
            <person name="Rosling A."/>
        </authorList>
    </citation>
    <scope>NUCLEOTIDE SEQUENCE</scope>
    <source>
        <strain evidence="1">IN212</strain>
    </source>
</reference>
<feature type="non-terminal residue" evidence="1">
    <location>
        <position position="245"/>
    </location>
</feature>
<keyword evidence="2" id="KW-1185">Reference proteome</keyword>
<organism evidence="1 2">
    <name type="scientific">Racocetra fulgida</name>
    <dbReference type="NCBI Taxonomy" id="60492"/>
    <lineage>
        <taxon>Eukaryota</taxon>
        <taxon>Fungi</taxon>
        <taxon>Fungi incertae sedis</taxon>
        <taxon>Mucoromycota</taxon>
        <taxon>Glomeromycotina</taxon>
        <taxon>Glomeromycetes</taxon>
        <taxon>Diversisporales</taxon>
        <taxon>Gigasporaceae</taxon>
        <taxon>Racocetra</taxon>
    </lineage>
</organism>
<sequence>QMDVTIEQFFLEFVENNMLNEHLALAEKIEAQCENSKTTVNQDVDLEYIEYLWESVLEVDDSLAPEDTSKKYIENKEENFLKNFLVTIDYTCSTTFYRITDLTKASSSLFRNDNNCNIDNDEVELQNIDNNINSDDNYDDDNIEDGERSVDAKFANESSVDELFTELQNTENSLSLETLFKRVFVNAKLTCVIPIEILYFYSHLYPDVCFQCGDTEIFSPTPASEQPYCSECYTTIKAKKKRPRS</sequence>
<accession>A0A9N9BCB7</accession>
<protein>
    <submittedName>
        <fullName evidence="1">4294_t:CDS:1</fullName>
    </submittedName>
</protein>
<comment type="caution">
    <text evidence="1">The sequence shown here is derived from an EMBL/GenBank/DDBJ whole genome shotgun (WGS) entry which is preliminary data.</text>
</comment>
<evidence type="ECO:0000313" key="2">
    <source>
        <dbReference type="Proteomes" id="UP000789396"/>
    </source>
</evidence>
<name>A0A9N9BCB7_9GLOM</name>
<dbReference type="EMBL" id="CAJVPZ010005575">
    <property type="protein sequence ID" value="CAG8562987.1"/>
    <property type="molecule type" value="Genomic_DNA"/>
</dbReference>
<evidence type="ECO:0000313" key="1">
    <source>
        <dbReference type="EMBL" id="CAG8562987.1"/>
    </source>
</evidence>
<dbReference type="AlphaFoldDB" id="A0A9N9BCB7"/>